<feature type="chain" id="PRO_5045918163" evidence="1">
    <location>
        <begin position="33"/>
        <end position="206"/>
    </location>
</feature>
<dbReference type="InterPro" id="IPR002477">
    <property type="entry name" value="Peptidoglycan-bd-like"/>
</dbReference>
<dbReference type="InterPro" id="IPR036366">
    <property type="entry name" value="PGBDSf"/>
</dbReference>
<accession>A0ABT6C2S4</accession>
<name>A0ABT6C2S4_9MICO</name>
<evidence type="ECO:0000313" key="3">
    <source>
        <dbReference type="EMBL" id="MDF8263253.1"/>
    </source>
</evidence>
<keyword evidence="4" id="KW-1185">Reference proteome</keyword>
<feature type="domain" description="Peptidoglycan binding-like" evidence="2">
    <location>
        <begin position="78"/>
        <end position="120"/>
    </location>
</feature>
<dbReference type="RefSeq" id="WP_277191018.1">
    <property type="nucleotide sequence ID" value="NZ_JAROAV010000010.1"/>
</dbReference>
<reference evidence="3 4" key="1">
    <citation type="submission" date="2023-03" db="EMBL/GenBank/DDBJ databases">
        <title>YIM 133296 draft genome.</title>
        <authorList>
            <person name="Xiong L."/>
        </authorList>
    </citation>
    <scope>NUCLEOTIDE SEQUENCE [LARGE SCALE GENOMIC DNA]</scope>
    <source>
        <strain evidence="3 4">YIM 133296</strain>
    </source>
</reference>
<dbReference type="InterPro" id="IPR036365">
    <property type="entry name" value="PGBD-like_sf"/>
</dbReference>
<evidence type="ECO:0000313" key="4">
    <source>
        <dbReference type="Proteomes" id="UP001528912"/>
    </source>
</evidence>
<dbReference type="Proteomes" id="UP001528912">
    <property type="component" value="Unassembled WGS sequence"/>
</dbReference>
<comment type="caution">
    <text evidence="3">The sequence shown here is derived from an EMBL/GenBank/DDBJ whole genome shotgun (WGS) entry which is preliminary data.</text>
</comment>
<organism evidence="3 4">
    <name type="scientific">Luteipulveratus flavus</name>
    <dbReference type="NCBI Taxonomy" id="3031728"/>
    <lineage>
        <taxon>Bacteria</taxon>
        <taxon>Bacillati</taxon>
        <taxon>Actinomycetota</taxon>
        <taxon>Actinomycetes</taxon>
        <taxon>Micrococcales</taxon>
        <taxon>Dermacoccaceae</taxon>
        <taxon>Luteipulveratus</taxon>
    </lineage>
</organism>
<evidence type="ECO:0000259" key="2">
    <source>
        <dbReference type="Pfam" id="PF01471"/>
    </source>
</evidence>
<proteinExistence type="predicted"/>
<protein>
    <submittedName>
        <fullName evidence="3">Peptidoglycan-binding protein</fullName>
    </submittedName>
</protein>
<dbReference type="EMBL" id="JAROAV010000010">
    <property type="protein sequence ID" value="MDF8263253.1"/>
    <property type="molecule type" value="Genomic_DNA"/>
</dbReference>
<dbReference type="SUPFAM" id="SSF47090">
    <property type="entry name" value="PGBD-like"/>
    <property type="match status" value="2"/>
</dbReference>
<gene>
    <name evidence="3" type="ORF">P4R38_03195</name>
</gene>
<keyword evidence="1" id="KW-0732">Signal</keyword>
<evidence type="ECO:0000256" key="1">
    <source>
        <dbReference type="SAM" id="SignalP"/>
    </source>
</evidence>
<sequence length="206" mass="21695">MSIRMYAGKAAVAVVTATTLVAGGGALSSAHADPAPPVPVGARLTATAVPTAFRMATMSLGRVDDPNLGQYRPVAMTQLLLRRWTPTLTVDGSFGYRTKGAVETFQRAEGLAVTGSLTRADFYRLFVRQTVQYGSKGDAVRAAQIWLSRNPASGVAVDGSFGPATRRAVFAEQRSHGACHGTGVDGIVGPMTRAMSYEYEHDSGPC</sequence>
<feature type="signal peptide" evidence="1">
    <location>
        <begin position="1"/>
        <end position="32"/>
    </location>
</feature>
<dbReference type="Pfam" id="PF01471">
    <property type="entry name" value="PG_binding_1"/>
    <property type="match status" value="2"/>
</dbReference>
<dbReference type="Gene3D" id="1.10.101.10">
    <property type="entry name" value="PGBD-like superfamily/PGBD"/>
    <property type="match status" value="2"/>
</dbReference>
<feature type="domain" description="Peptidoglycan binding-like" evidence="2">
    <location>
        <begin position="137"/>
        <end position="194"/>
    </location>
</feature>